<name>A0A2T9Y879_9FUNG</name>
<evidence type="ECO:0000256" key="4">
    <source>
        <dbReference type="ARBA" id="ARBA00022989"/>
    </source>
</evidence>
<evidence type="ECO:0000313" key="7">
    <source>
        <dbReference type="EMBL" id="PVU88551.1"/>
    </source>
</evidence>
<dbReference type="GO" id="GO:0005886">
    <property type="term" value="C:plasma membrane"/>
    <property type="evidence" value="ECO:0007669"/>
    <property type="project" value="TreeGrafter"/>
</dbReference>
<dbReference type="EMBL" id="MBFS01003137">
    <property type="protein sequence ID" value="PVU88551.1"/>
    <property type="molecule type" value="Genomic_DNA"/>
</dbReference>
<feature type="transmembrane region" description="Helical" evidence="6">
    <location>
        <begin position="28"/>
        <end position="48"/>
    </location>
</feature>
<dbReference type="InterPro" id="IPR000791">
    <property type="entry name" value="Gpr1/Fun34/SatP-like"/>
</dbReference>
<reference evidence="7 8" key="1">
    <citation type="journal article" date="2018" name="MBio">
        <title>Comparative Genomics Reveals the Core Gene Toolbox for the Fungus-Insect Symbiosis.</title>
        <authorList>
            <person name="Wang Y."/>
            <person name="Stata M."/>
            <person name="Wang W."/>
            <person name="Stajich J.E."/>
            <person name="White M.M."/>
            <person name="Moncalvo J.M."/>
        </authorList>
    </citation>
    <scope>NUCLEOTIDE SEQUENCE [LARGE SCALE GENOMIC DNA]</scope>
    <source>
        <strain evidence="7 8">SC-DP-2</strain>
    </source>
</reference>
<feature type="transmembrane region" description="Helical" evidence="6">
    <location>
        <begin position="129"/>
        <end position="148"/>
    </location>
</feature>
<dbReference type="STRING" id="133381.A0A2T9Y879"/>
<evidence type="ECO:0000256" key="3">
    <source>
        <dbReference type="ARBA" id="ARBA00022692"/>
    </source>
</evidence>
<protein>
    <submittedName>
        <fullName evidence="7">Uncharacterized protein</fullName>
    </submittedName>
</protein>
<accession>A0A2T9Y879</accession>
<feature type="transmembrane region" description="Helical" evidence="6">
    <location>
        <begin position="60"/>
        <end position="78"/>
    </location>
</feature>
<dbReference type="Pfam" id="PF01184">
    <property type="entry name" value="Gpr1_Fun34_YaaH"/>
    <property type="match status" value="1"/>
</dbReference>
<evidence type="ECO:0000256" key="5">
    <source>
        <dbReference type="ARBA" id="ARBA00023136"/>
    </source>
</evidence>
<keyword evidence="5 6" id="KW-0472">Membrane</keyword>
<dbReference type="AlphaFoldDB" id="A0A2T9Y879"/>
<keyword evidence="3 6" id="KW-0812">Transmembrane</keyword>
<proteinExistence type="inferred from homology"/>
<evidence type="ECO:0000256" key="6">
    <source>
        <dbReference type="SAM" id="Phobius"/>
    </source>
</evidence>
<dbReference type="PANTHER" id="PTHR31123:SF1">
    <property type="entry name" value="ACCUMULATION OF DYADS PROTEIN 2-RELATED"/>
    <property type="match status" value="1"/>
</dbReference>
<dbReference type="Proteomes" id="UP000245609">
    <property type="component" value="Unassembled WGS sequence"/>
</dbReference>
<evidence type="ECO:0000256" key="2">
    <source>
        <dbReference type="ARBA" id="ARBA00005587"/>
    </source>
</evidence>
<dbReference type="InterPro" id="IPR051633">
    <property type="entry name" value="AceTr"/>
</dbReference>
<dbReference type="GO" id="GO:0015123">
    <property type="term" value="F:acetate transmembrane transporter activity"/>
    <property type="evidence" value="ECO:0007669"/>
    <property type="project" value="TreeGrafter"/>
</dbReference>
<dbReference type="OrthoDB" id="3648309at2759"/>
<keyword evidence="4 6" id="KW-1133">Transmembrane helix</keyword>
<dbReference type="PANTHER" id="PTHR31123">
    <property type="entry name" value="ACCUMULATION OF DYADS PROTEIN 2-RELATED"/>
    <property type="match status" value="1"/>
</dbReference>
<dbReference type="NCBIfam" id="NF038013">
    <property type="entry name" value="AceTr_1"/>
    <property type="match status" value="1"/>
</dbReference>
<sequence length="223" mass="24639">MVSNFKEQEQENKVSLNTVNINLSGAEALGLACFGLAASQAGLLNLYYLGKNLTETINPMSGQAFFLGGFGLATAGIVSFLRNDTFAATAFTSFGLNWMSRGFTSFIYDIFFIYFGTSKRLPRASNPEVGIVSLTWSFYLVILLLARVRANLSPFLMLFFLNLNFHFYTVGIWLNSRPLQILSAFSGVLSGMFALYNSASSLFESDTALFKLSKGPKPFEHKN</sequence>
<organism evidence="7 8">
    <name type="scientific">Smittium megazygosporum</name>
    <dbReference type="NCBI Taxonomy" id="133381"/>
    <lineage>
        <taxon>Eukaryota</taxon>
        <taxon>Fungi</taxon>
        <taxon>Fungi incertae sedis</taxon>
        <taxon>Zoopagomycota</taxon>
        <taxon>Kickxellomycotina</taxon>
        <taxon>Harpellomycetes</taxon>
        <taxon>Harpellales</taxon>
        <taxon>Legeriomycetaceae</taxon>
        <taxon>Smittium</taxon>
    </lineage>
</organism>
<comment type="similarity">
    <text evidence="2">Belongs to the acetate uptake transporter (AceTr) (TC 2.A.96) family.</text>
</comment>
<feature type="transmembrane region" description="Helical" evidence="6">
    <location>
        <begin position="154"/>
        <end position="174"/>
    </location>
</feature>
<comment type="subcellular location">
    <subcellularLocation>
        <location evidence="1">Membrane</location>
        <topology evidence="1">Multi-pass membrane protein</topology>
    </subcellularLocation>
</comment>
<evidence type="ECO:0000256" key="1">
    <source>
        <dbReference type="ARBA" id="ARBA00004141"/>
    </source>
</evidence>
<keyword evidence="8" id="KW-1185">Reference proteome</keyword>
<evidence type="ECO:0000313" key="8">
    <source>
        <dbReference type="Proteomes" id="UP000245609"/>
    </source>
</evidence>
<gene>
    <name evidence="7" type="ORF">BB560_006360</name>
</gene>
<feature type="transmembrane region" description="Helical" evidence="6">
    <location>
        <begin position="181"/>
        <end position="199"/>
    </location>
</feature>
<feature type="transmembrane region" description="Helical" evidence="6">
    <location>
        <begin position="98"/>
        <end position="117"/>
    </location>
</feature>
<comment type="caution">
    <text evidence="7">The sequence shown here is derived from an EMBL/GenBank/DDBJ whole genome shotgun (WGS) entry which is preliminary data.</text>
</comment>